<dbReference type="STRING" id="947033.Lste_2422"/>
<dbReference type="Pfam" id="PF00149">
    <property type="entry name" value="Metallophos"/>
    <property type="match status" value="1"/>
</dbReference>
<comment type="similarity">
    <text evidence="4">Belongs to the metallophosphoesterase superfamily.</text>
</comment>
<dbReference type="InterPro" id="IPR051158">
    <property type="entry name" value="Metallophosphoesterase_sf"/>
</dbReference>
<feature type="transmembrane region" description="Helical" evidence="5">
    <location>
        <begin position="31"/>
        <end position="52"/>
    </location>
</feature>
<proteinExistence type="inferred from homology"/>
<comment type="cofactor">
    <cofactor evidence="1">
        <name>a divalent metal cation</name>
        <dbReference type="ChEBI" id="CHEBI:60240"/>
    </cofactor>
</comment>
<keyword evidence="5" id="KW-0812">Transmembrane</keyword>
<keyword evidence="3 7" id="KW-0378">Hydrolase</keyword>
<feature type="transmembrane region" description="Helical" evidence="5">
    <location>
        <begin position="64"/>
        <end position="84"/>
    </location>
</feature>
<dbReference type="GO" id="GO:0009245">
    <property type="term" value="P:lipid A biosynthetic process"/>
    <property type="evidence" value="ECO:0007669"/>
    <property type="project" value="TreeGrafter"/>
</dbReference>
<evidence type="ECO:0000256" key="2">
    <source>
        <dbReference type="ARBA" id="ARBA00022723"/>
    </source>
</evidence>
<evidence type="ECO:0000256" key="3">
    <source>
        <dbReference type="ARBA" id="ARBA00022801"/>
    </source>
</evidence>
<evidence type="ECO:0000256" key="1">
    <source>
        <dbReference type="ARBA" id="ARBA00001968"/>
    </source>
</evidence>
<evidence type="ECO:0000313" key="7">
    <source>
        <dbReference type="EMBL" id="KTD69264.1"/>
    </source>
</evidence>
<dbReference type="InterPro" id="IPR004843">
    <property type="entry name" value="Calcineurin-like_PHP"/>
</dbReference>
<dbReference type="GO" id="GO:0016020">
    <property type="term" value="C:membrane"/>
    <property type="evidence" value="ECO:0007669"/>
    <property type="project" value="GOC"/>
</dbReference>
<dbReference type="PANTHER" id="PTHR31302">
    <property type="entry name" value="TRANSMEMBRANE PROTEIN WITH METALLOPHOSPHOESTERASE DOMAIN-RELATED"/>
    <property type="match status" value="1"/>
</dbReference>
<dbReference type="InterPro" id="IPR029052">
    <property type="entry name" value="Metallo-depent_PP-like"/>
</dbReference>
<dbReference type="AlphaFoldDB" id="A0A0W0ZJT6"/>
<sequence length="384" mass="43595">MKRMRFFLIIASLWSYTYYKAIQTFPAHELLIVPCSLLLFLVMIGWLFAYHAHPDWVERLWFRLIIWFGTLMMGLWATFILLSIPLDVIFLGNYVVQMIFNSSAHNPVALVSVHQKINYFLLILSACFAGIGFLGALGGPKVKKITISTNNVPQELDDMTIIQISDLHVGPTIRQFYVDRVVKLANAANPDFIVVTGDLADATAESIEQHLEPLARLEARHGIYYVTGNHEYYWGIEGWLDKVKQLGFQPLINEHKVIHANGINILIAGVTDHIGGHFHHSHKPNIEKALQSDEITQFKILLAHRPDVCFEAEKLGVNLQLSGHTHAGQFFPFNLLLPLAYKYYRRANQHGNLQLYVNPGTGYWGPANRFGVPSEITLLTLKRV</sequence>
<evidence type="ECO:0000256" key="5">
    <source>
        <dbReference type="SAM" id="Phobius"/>
    </source>
</evidence>
<dbReference type="PANTHER" id="PTHR31302:SF31">
    <property type="entry name" value="PHOSPHODIESTERASE YAEI"/>
    <property type="match status" value="1"/>
</dbReference>
<dbReference type="CDD" id="cd07385">
    <property type="entry name" value="MPP_YkuE_C"/>
    <property type="match status" value="1"/>
</dbReference>
<feature type="domain" description="Calcineurin-like phosphoesterase" evidence="6">
    <location>
        <begin position="159"/>
        <end position="327"/>
    </location>
</feature>
<keyword evidence="2" id="KW-0479">Metal-binding</keyword>
<dbReference type="Proteomes" id="UP000054926">
    <property type="component" value="Unassembled WGS sequence"/>
</dbReference>
<keyword evidence="5" id="KW-1133">Transmembrane helix</keyword>
<reference evidence="7 8" key="1">
    <citation type="submission" date="2015-11" db="EMBL/GenBank/DDBJ databases">
        <title>Genomic analysis of 38 Legionella species identifies large and diverse effector repertoires.</title>
        <authorList>
            <person name="Burstein D."/>
            <person name="Amaro F."/>
            <person name="Zusman T."/>
            <person name="Lifshitz Z."/>
            <person name="Cohen O."/>
            <person name="Gilbert J.A."/>
            <person name="Pupko T."/>
            <person name="Shuman H.A."/>
            <person name="Segal G."/>
        </authorList>
    </citation>
    <scope>NUCLEOTIDE SEQUENCE [LARGE SCALE GENOMIC DNA]</scope>
    <source>
        <strain evidence="7 8">IMVS3376</strain>
    </source>
</reference>
<dbReference type="EC" id="3.1.-.-" evidence="7"/>
<accession>A0A0W0ZJT6</accession>
<dbReference type="EMBL" id="LNYY01000019">
    <property type="protein sequence ID" value="KTD69264.1"/>
    <property type="molecule type" value="Genomic_DNA"/>
</dbReference>
<keyword evidence="5" id="KW-0472">Membrane</keyword>
<evidence type="ECO:0000313" key="8">
    <source>
        <dbReference type="Proteomes" id="UP000054926"/>
    </source>
</evidence>
<dbReference type="PATRIC" id="fig|947033.5.peg.2569"/>
<dbReference type="GO" id="GO:0046872">
    <property type="term" value="F:metal ion binding"/>
    <property type="evidence" value="ECO:0007669"/>
    <property type="project" value="UniProtKB-KW"/>
</dbReference>
<name>A0A0W0ZJT6_9GAMM</name>
<keyword evidence="8" id="KW-1185">Reference proteome</keyword>
<dbReference type="GO" id="GO:0008758">
    <property type="term" value="F:UDP-2,3-diacylglucosamine hydrolase activity"/>
    <property type="evidence" value="ECO:0007669"/>
    <property type="project" value="TreeGrafter"/>
</dbReference>
<dbReference type="FunFam" id="3.60.21.10:FF:000028">
    <property type="entry name" value="Putative metallophosphoesterase"/>
    <property type="match status" value="1"/>
</dbReference>
<dbReference type="OrthoDB" id="9780884at2"/>
<organism evidence="7 8">
    <name type="scientific">Legionella steelei</name>
    <dbReference type="NCBI Taxonomy" id="947033"/>
    <lineage>
        <taxon>Bacteria</taxon>
        <taxon>Pseudomonadati</taxon>
        <taxon>Pseudomonadota</taxon>
        <taxon>Gammaproteobacteria</taxon>
        <taxon>Legionellales</taxon>
        <taxon>Legionellaceae</taxon>
        <taxon>Legionella</taxon>
    </lineage>
</organism>
<feature type="transmembrane region" description="Helical" evidence="5">
    <location>
        <begin position="117"/>
        <end position="137"/>
    </location>
</feature>
<dbReference type="Gene3D" id="3.60.21.10">
    <property type="match status" value="1"/>
</dbReference>
<evidence type="ECO:0000256" key="4">
    <source>
        <dbReference type="ARBA" id="ARBA00061089"/>
    </source>
</evidence>
<gene>
    <name evidence="7" type="ORF">Lste_2422</name>
</gene>
<comment type="caution">
    <text evidence="7">The sequence shown here is derived from an EMBL/GenBank/DDBJ whole genome shotgun (WGS) entry which is preliminary data.</text>
</comment>
<evidence type="ECO:0000259" key="6">
    <source>
        <dbReference type="Pfam" id="PF00149"/>
    </source>
</evidence>
<dbReference type="SUPFAM" id="SSF56300">
    <property type="entry name" value="Metallo-dependent phosphatases"/>
    <property type="match status" value="1"/>
</dbReference>
<protein>
    <submittedName>
        <fullName evidence="7">Putative metallophosphoesterase</fullName>
        <ecNumber evidence="7">3.1.-.-</ecNumber>
    </submittedName>
</protein>